<dbReference type="AlphaFoldDB" id="A0AAN6IQ70"/>
<dbReference type="Proteomes" id="UP001161757">
    <property type="component" value="Unassembled WGS sequence"/>
</dbReference>
<feature type="transmembrane region" description="Helical" evidence="1">
    <location>
        <begin position="125"/>
        <end position="149"/>
    </location>
</feature>
<keyword evidence="1" id="KW-0472">Membrane</keyword>
<name>A0AAN6IQ70_EXODE</name>
<evidence type="ECO:0000256" key="1">
    <source>
        <dbReference type="SAM" id="Phobius"/>
    </source>
</evidence>
<dbReference type="EMBL" id="JAJGCB010000026">
    <property type="protein sequence ID" value="KAJ8987299.1"/>
    <property type="molecule type" value="Genomic_DNA"/>
</dbReference>
<proteinExistence type="predicted"/>
<feature type="transmembrane region" description="Helical" evidence="1">
    <location>
        <begin position="210"/>
        <end position="229"/>
    </location>
</feature>
<feature type="transmembrane region" description="Helical" evidence="1">
    <location>
        <begin position="170"/>
        <end position="195"/>
    </location>
</feature>
<sequence>MAKPALTYSQALLIFLSLCGFWTLWVFPYQNGLLAILSKQSEPGAVIPGPTPAPMKQTYTGVKVVDKQLTTLVSFFYTAIDGNRADVSLSFLYLGGQVLAAWILITIEGLRAGNQTKFWLTTTTLLGVGVAIIGYACIIPLWFALHLGLSPTAVNPRDFHLIVNTPAKLALAPVSILLGFGVPSLLMCLPAPAWLSFEAKQTWTGIQQGWSIWIGITQYILTSVVLNRHPRATTLTESAKRTETIKYLRGAYILAILVSAGSHLFPWILSLLAYAFPVLFSSTYLPQLQPSRIFVPVLPFGPHEVKVLADGALWFLQWDILVGVTATLVWALTLEVAARPEPLSTKRNLAGYLGVALVTLAIGPCGAAAALLWARDEIVFRNSTGEDSTVTKKHE</sequence>
<feature type="transmembrane region" description="Helical" evidence="1">
    <location>
        <begin position="6"/>
        <end position="27"/>
    </location>
</feature>
<feature type="transmembrane region" description="Helical" evidence="1">
    <location>
        <begin position="349"/>
        <end position="374"/>
    </location>
</feature>
<feature type="transmembrane region" description="Helical" evidence="1">
    <location>
        <begin position="250"/>
        <end position="276"/>
    </location>
</feature>
<protein>
    <submittedName>
        <fullName evidence="2">Uncharacterized protein</fullName>
    </submittedName>
</protein>
<organism evidence="2 3">
    <name type="scientific">Exophiala dermatitidis</name>
    <name type="common">Black yeast-like fungus</name>
    <name type="synonym">Wangiella dermatitidis</name>
    <dbReference type="NCBI Taxonomy" id="5970"/>
    <lineage>
        <taxon>Eukaryota</taxon>
        <taxon>Fungi</taxon>
        <taxon>Dikarya</taxon>
        <taxon>Ascomycota</taxon>
        <taxon>Pezizomycotina</taxon>
        <taxon>Eurotiomycetes</taxon>
        <taxon>Chaetothyriomycetidae</taxon>
        <taxon>Chaetothyriales</taxon>
        <taxon>Herpotrichiellaceae</taxon>
        <taxon>Exophiala</taxon>
    </lineage>
</organism>
<accession>A0AAN6IQ70</accession>
<gene>
    <name evidence="2" type="ORF">HRR80_008672</name>
</gene>
<feature type="transmembrane region" description="Helical" evidence="1">
    <location>
        <begin position="87"/>
        <end position="105"/>
    </location>
</feature>
<evidence type="ECO:0000313" key="2">
    <source>
        <dbReference type="EMBL" id="KAJ8987299.1"/>
    </source>
</evidence>
<keyword evidence="1" id="KW-1133">Transmembrane helix</keyword>
<feature type="transmembrane region" description="Helical" evidence="1">
    <location>
        <begin position="315"/>
        <end position="337"/>
    </location>
</feature>
<evidence type="ECO:0000313" key="3">
    <source>
        <dbReference type="Proteomes" id="UP001161757"/>
    </source>
</evidence>
<reference evidence="2" key="1">
    <citation type="submission" date="2023-01" db="EMBL/GenBank/DDBJ databases">
        <title>Exophiala dermititidis isolated from Cystic Fibrosis Patient.</title>
        <authorList>
            <person name="Kurbessoian T."/>
            <person name="Crocker A."/>
            <person name="Murante D."/>
            <person name="Hogan D.A."/>
            <person name="Stajich J.E."/>
        </authorList>
    </citation>
    <scope>NUCLEOTIDE SEQUENCE</scope>
    <source>
        <strain evidence="2">Ex8</strain>
    </source>
</reference>
<comment type="caution">
    <text evidence="2">The sequence shown here is derived from an EMBL/GenBank/DDBJ whole genome shotgun (WGS) entry which is preliminary data.</text>
</comment>
<keyword evidence="1" id="KW-0812">Transmembrane</keyword>